<name>W5TDE0_9NOCA</name>
<keyword evidence="2" id="KW-1185">Reference proteome</keyword>
<accession>W5TDE0</accession>
<dbReference type="KEGG" id="nno:NONO_c24610"/>
<sequence length="260" mass="28453">MGAVHPNERADLYVGLGRVSGVLSYAALDLGQADTAMLHSEVSRKMGSLSGSRSLVAWAYGTESLIERFDQNYEHARDLLLSAQPYIGEGTSAVRILCGLAQCSANLGDSAAAMEYIGRAKIARDHADSDSVEGLFGFSPAKQEYYTASALMWLSNTAALKEAERSATNAIAIWEHEPVEQRSLDDEALAHVYLATSLIKLGEIDGAMEAVRPILNLPEERQISWIRKRIAQLSDLITRDSRYRHSRAASAAIEELRADR</sequence>
<proteinExistence type="predicted"/>
<dbReference type="Gene3D" id="1.25.40.10">
    <property type="entry name" value="Tetratricopeptide repeat domain"/>
    <property type="match status" value="1"/>
</dbReference>
<dbReference type="EMBL" id="CP006850">
    <property type="protein sequence ID" value="AHH17257.1"/>
    <property type="molecule type" value="Genomic_DNA"/>
</dbReference>
<dbReference type="Proteomes" id="UP000019150">
    <property type="component" value="Chromosome"/>
</dbReference>
<dbReference type="AlphaFoldDB" id="W5TDE0"/>
<evidence type="ECO:0000313" key="1">
    <source>
        <dbReference type="EMBL" id="AHH17257.1"/>
    </source>
</evidence>
<protein>
    <submittedName>
        <fullName evidence="1">Uncharacterized protein</fullName>
    </submittedName>
</protein>
<reference evidence="1 2" key="1">
    <citation type="journal article" date="2014" name="Appl. Environ. Microbiol.">
        <title>Insights into the Microbial Degradation of Rubber and Gutta-Percha by Analysis of the Complete Genome of Nocardia nova SH22a.</title>
        <authorList>
            <person name="Luo Q."/>
            <person name="Hiessl S."/>
            <person name="Poehlein A."/>
            <person name="Daniel R."/>
            <person name="Steinbuchel A."/>
        </authorList>
    </citation>
    <scope>NUCLEOTIDE SEQUENCE [LARGE SCALE GENOMIC DNA]</scope>
    <source>
        <strain evidence="1">SH22a</strain>
    </source>
</reference>
<evidence type="ECO:0000313" key="2">
    <source>
        <dbReference type="Proteomes" id="UP000019150"/>
    </source>
</evidence>
<organism evidence="1 2">
    <name type="scientific">Nocardia nova SH22a</name>
    <dbReference type="NCBI Taxonomy" id="1415166"/>
    <lineage>
        <taxon>Bacteria</taxon>
        <taxon>Bacillati</taxon>
        <taxon>Actinomycetota</taxon>
        <taxon>Actinomycetes</taxon>
        <taxon>Mycobacteriales</taxon>
        <taxon>Nocardiaceae</taxon>
        <taxon>Nocardia</taxon>
    </lineage>
</organism>
<dbReference type="PATRIC" id="fig|1415166.3.peg.2515"/>
<dbReference type="InterPro" id="IPR011990">
    <property type="entry name" value="TPR-like_helical_dom_sf"/>
</dbReference>
<dbReference type="eggNOG" id="COG5606">
    <property type="taxonomic scope" value="Bacteria"/>
</dbReference>
<gene>
    <name evidence="1" type="ORF">NONO_c24610</name>
</gene>
<dbReference type="HOGENOM" id="CLU_1068902_0_0_11"/>
<dbReference type="STRING" id="1415166.NONO_c24610"/>
<dbReference type="SUPFAM" id="SSF48452">
    <property type="entry name" value="TPR-like"/>
    <property type="match status" value="1"/>
</dbReference>